<dbReference type="RefSeq" id="WP_136426937.1">
    <property type="nucleotide sequence ID" value="NZ_SSSM01000003.1"/>
</dbReference>
<gene>
    <name evidence="3" type="ORF">E6C64_07140</name>
</gene>
<dbReference type="AlphaFoldDB" id="A0A4V3WTF5"/>
<proteinExistence type="predicted"/>
<accession>A0A4V3WTF5</accession>
<feature type="region of interest" description="Disordered" evidence="1">
    <location>
        <begin position="1"/>
        <end position="49"/>
    </location>
</feature>
<evidence type="ECO:0000256" key="2">
    <source>
        <dbReference type="SAM" id="Phobius"/>
    </source>
</evidence>
<keyword evidence="2" id="KW-0812">Transmembrane</keyword>
<feature type="compositionally biased region" description="Basic and acidic residues" evidence="1">
    <location>
        <begin position="1"/>
        <end position="11"/>
    </location>
</feature>
<feature type="transmembrane region" description="Helical" evidence="2">
    <location>
        <begin position="59"/>
        <end position="83"/>
    </location>
</feature>
<feature type="transmembrane region" description="Helical" evidence="2">
    <location>
        <begin position="124"/>
        <end position="146"/>
    </location>
</feature>
<feature type="transmembrane region" description="Helical" evidence="2">
    <location>
        <begin position="152"/>
        <end position="173"/>
    </location>
</feature>
<evidence type="ECO:0000313" key="4">
    <source>
        <dbReference type="Proteomes" id="UP000309133"/>
    </source>
</evidence>
<name>A0A4V3WTF5_9MICO</name>
<dbReference type="Proteomes" id="UP000309133">
    <property type="component" value="Unassembled WGS sequence"/>
</dbReference>
<sequence>MAEPPDERLEAAEVGADYVPRPGSASAAGITYGPPPAAPQPGRAPGRASQVGSMAGRGLVLGAVVAAALTAVFTLLAGGAYLLAFTLPVGAIMGAFVGVASGALAGVVGGWISRWAPRSRSASALAAGAAGALATFAMLLPVHWILGPAGLALTMVPSAVSGAVLGVAFFRLTAAGSPGPARRDWGVLFIVALGGVAIGGVLISALSGFLRTPPSSGPDDYGSYQPPASVQAAPIDGGYPGESAPVGGVLPPSTDVPTTLFTPDEARAAMQATADAAVQAAGPTAVWTYPDGATGPIVEEFECADGAGVGFRLPQATFTTGIITDTTSDESDREVIADNVAAAQRIVAAWNAMGWGTPEYIHGEPALGGGVSKPAASIGIGYTFGVVHLRSDPYCIAR</sequence>
<evidence type="ECO:0000313" key="3">
    <source>
        <dbReference type="EMBL" id="THG31817.1"/>
    </source>
</evidence>
<reference evidence="3 4" key="1">
    <citation type="submission" date="2019-04" db="EMBL/GenBank/DDBJ databases">
        <authorList>
            <person name="Jiang L."/>
        </authorList>
    </citation>
    <scope>NUCLEOTIDE SEQUENCE [LARGE SCALE GENOMIC DNA]</scope>
    <source>
        <strain evidence="3 4">YIM 131853</strain>
    </source>
</reference>
<feature type="region of interest" description="Disordered" evidence="1">
    <location>
        <begin position="232"/>
        <end position="254"/>
    </location>
</feature>
<dbReference type="OrthoDB" id="10007978at2"/>
<organism evidence="3 4">
    <name type="scientific">Naasia lichenicola</name>
    <dbReference type="NCBI Taxonomy" id="2565933"/>
    <lineage>
        <taxon>Bacteria</taxon>
        <taxon>Bacillati</taxon>
        <taxon>Actinomycetota</taxon>
        <taxon>Actinomycetes</taxon>
        <taxon>Micrococcales</taxon>
        <taxon>Microbacteriaceae</taxon>
        <taxon>Naasia</taxon>
    </lineage>
</organism>
<feature type="transmembrane region" description="Helical" evidence="2">
    <location>
        <begin position="185"/>
        <end position="210"/>
    </location>
</feature>
<keyword evidence="2" id="KW-1133">Transmembrane helix</keyword>
<keyword evidence="4" id="KW-1185">Reference proteome</keyword>
<dbReference type="EMBL" id="SSSM01000003">
    <property type="protein sequence ID" value="THG31817.1"/>
    <property type="molecule type" value="Genomic_DNA"/>
</dbReference>
<evidence type="ECO:0000256" key="1">
    <source>
        <dbReference type="SAM" id="MobiDB-lite"/>
    </source>
</evidence>
<feature type="transmembrane region" description="Helical" evidence="2">
    <location>
        <begin position="89"/>
        <end position="112"/>
    </location>
</feature>
<keyword evidence="2" id="KW-0472">Membrane</keyword>
<comment type="caution">
    <text evidence="3">The sequence shown here is derived from an EMBL/GenBank/DDBJ whole genome shotgun (WGS) entry which is preliminary data.</text>
</comment>
<protein>
    <submittedName>
        <fullName evidence="3">Uncharacterized protein</fullName>
    </submittedName>
</protein>